<accession>X6LSA5</accession>
<keyword evidence="2" id="KW-1185">Reference proteome</keyword>
<proteinExistence type="predicted"/>
<evidence type="ECO:0000313" key="2">
    <source>
        <dbReference type="Proteomes" id="UP000023152"/>
    </source>
</evidence>
<organism evidence="1 2">
    <name type="scientific">Reticulomyxa filosa</name>
    <dbReference type="NCBI Taxonomy" id="46433"/>
    <lineage>
        <taxon>Eukaryota</taxon>
        <taxon>Sar</taxon>
        <taxon>Rhizaria</taxon>
        <taxon>Retaria</taxon>
        <taxon>Foraminifera</taxon>
        <taxon>Monothalamids</taxon>
        <taxon>Reticulomyxidae</taxon>
        <taxon>Reticulomyxa</taxon>
    </lineage>
</organism>
<feature type="non-terminal residue" evidence="1">
    <location>
        <position position="1"/>
    </location>
</feature>
<protein>
    <submittedName>
        <fullName evidence="1">Uncharacterized protein</fullName>
    </submittedName>
</protein>
<dbReference type="Proteomes" id="UP000023152">
    <property type="component" value="Unassembled WGS sequence"/>
</dbReference>
<name>X6LSA5_RETFI</name>
<reference evidence="1 2" key="1">
    <citation type="journal article" date="2013" name="Curr. Biol.">
        <title>The Genome of the Foraminiferan Reticulomyxa filosa.</title>
        <authorList>
            <person name="Glockner G."/>
            <person name="Hulsmann N."/>
            <person name="Schleicher M."/>
            <person name="Noegel A.A."/>
            <person name="Eichinger L."/>
            <person name="Gallinger C."/>
            <person name="Pawlowski J."/>
            <person name="Sierra R."/>
            <person name="Euteneuer U."/>
            <person name="Pillet L."/>
            <person name="Moustafa A."/>
            <person name="Platzer M."/>
            <person name="Groth M."/>
            <person name="Szafranski K."/>
            <person name="Schliwa M."/>
        </authorList>
    </citation>
    <scope>NUCLEOTIDE SEQUENCE [LARGE SCALE GENOMIC DNA]</scope>
</reference>
<evidence type="ECO:0000313" key="1">
    <source>
        <dbReference type="EMBL" id="ETO04514.1"/>
    </source>
</evidence>
<dbReference type="EMBL" id="ASPP01029268">
    <property type="protein sequence ID" value="ETO04514.1"/>
    <property type="molecule type" value="Genomic_DNA"/>
</dbReference>
<gene>
    <name evidence="1" type="ORF">RFI_32883</name>
</gene>
<sequence length="254" mass="29524">TCVILYEKPSKDRNAHPTYPLIFSNMWKHLFVDALLSAVPSCLSDVLERALNAIDFNSINKWYQEIELLQNYQSTDSADDGEIQKLLDKRLQEVLANADNGTISCLKKVVKESFGERKSLQSQFMTNLAQSIQFLLVKLLLVIFENRNIQLYCKSTNCFCKFSKNRKLCDYHTRKIILKSFFLMYLNVQNKVVRNLFVTFIGFLVNTHSRNEEKIVHLEGNDIRFSEYTCVIFIKNICSFVELAAADAMQQFER</sequence>
<comment type="caution">
    <text evidence="1">The sequence shown here is derived from an EMBL/GenBank/DDBJ whole genome shotgun (WGS) entry which is preliminary data.</text>
</comment>
<dbReference type="AlphaFoldDB" id="X6LSA5"/>